<comment type="caution">
    <text evidence="2">The sequence shown here is derived from an EMBL/GenBank/DDBJ whole genome shotgun (WGS) entry which is preliminary data.</text>
</comment>
<name>A0A9P8N2J7_9HYPO</name>
<accession>A0A9P8N2J7</accession>
<dbReference type="EMBL" id="JAIZPD010000003">
    <property type="protein sequence ID" value="KAH0965715.1"/>
    <property type="molecule type" value="Genomic_DNA"/>
</dbReference>
<proteinExistence type="predicted"/>
<dbReference type="Proteomes" id="UP000824596">
    <property type="component" value="Unassembled WGS sequence"/>
</dbReference>
<organism evidence="2 3">
    <name type="scientific">Hirsutella rhossiliensis</name>
    <dbReference type="NCBI Taxonomy" id="111463"/>
    <lineage>
        <taxon>Eukaryota</taxon>
        <taxon>Fungi</taxon>
        <taxon>Dikarya</taxon>
        <taxon>Ascomycota</taxon>
        <taxon>Pezizomycotina</taxon>
        <taxon>Sordariomycetes</taxon>
        <taxon>Hypocreomycetidae</taxon>
        <taxon>Hypocreales</taxon>
        <taxon>Ophiocordycipitaceae</taxon>
        <taxon>Hirsutella</taxon>
    </lineage>
</organism>
<feature type="region of interest" description="Disordered" evidence="1">
    <location>
        <begin position="97"/>
        <end position="145"/>
    </location>
</feature>
<feature type="compositionally biased region" description="Basic residues" evidence="1">
    <location>
        <begin position="103"/>
        <end position="118"/>
    </location>
</feature>
<evidence type="ECO:0000313" key="2">
    <source>
        <dbReference type="EMBL" id="KAH0965715.1"/>
    </source>
</evidence>
<gene>
    <name evidence="2" type="ORF">HRG_03731</name>
</gene>
<sequence>MIPKLKEEAKEELMEKMKAKQPVSEMLEKLRDGEAAQISQKEPFTALEMSAQEVEAADVIWSRTRDYDLIFAVSNEDSILSNEMMELRKTIEAVGQEADKANKASKKAQKRARNKKKGKAENTGEERSSGEVQKDETAQAAEEAKKKVVDDVQQMQAESSGGWVKKALGAAVGTFIALGGSAFLTSAASAGASTAGGAGAGIGLGAGLGTSSGLGEGSSLSAERAFFLPPADAISVYSAEVEAYVDYLMSRELAKTVAQTSIRAEAQVAEAELVGPLMRRGLVTVQRRSSDADLGFKRAALRPFVVRAVKVAMEQAMESSRRHMEL</sequence>
<keyword evidence="3" id="KW-1185">Reference proteome</keyword>
<dbReference type="RefSeq" id="XP_044723228.1">
    <property type="nucleotide sequence ID" value="XM_044862202.1"/>
</dbReference>
<dbReference type="AlphaFoldDB" id="A0A9P8N2J7"/>
<feature type="compositionally biased region" description="Basic and acidic residues" evidence="1">
    <location>
        <begin position="119"/>
        <end position="145"/>
    </location>
</feature>
<evidence type="ECO:0000313" key="3">
    <source>
        <dbReference type="Proteomes" id="UP000824596"/>
    </source>
</evidence>
<evidence type="ECO:0000256" key="1">
    <source>
        <dbReference type="SAM" id="MobiDB-lite"/>
    </source>
</evidence>
<protein>
    <submittedName>
        <fullName evidence="2">Uncharacterized protein</fullName>
    </submittedName>
</protein>
<reference evidence="2" key="1">
    <citation type="submission" date="2021-09" db="EMBL/GenBank/DDBJ databases">
        <title>A high-quality genome of the endoparasitic fungus Hirsutella rhossiliensis with a comparison of Hirsutella genomes reveals transposable elements contributing to genome size variation.</title>
        <authorList>
            <person name="Lin R."/>
            <person name="Jiao Y."/>
            <person name="Sun X."/>
            <person name="Ling J."/>
            <person name="Xie B."/>
            <person name="Cheng X."/>
        </authorList>
    </citation>
    <scope>NUCLEOTIDE SEQUENCE</scope>
    <source>
        <strain evidence="2">HR02</strain>
    </source>
</reference>
<dbReference type="GeneID" id="68352860"/>